<dbReference type="OrthoDB" id="9811476at2"/>
<protein>
    <submittedName>
        <fullName evidence="6">Threonine dehydratase, catabolic</fullName>
        <ecNumber evidence="6">4.3.1.19</ecNumber>
    </submittedName>
</protein>
<dbReference type="PANTHER" id="PTHR43050:SF1">
    <property type="entry name" value="SERINE RACEMASE"/>
    <property type="match status" value="1"/>
</dbReference>
<evidence type="ECO:0000313" key="8">
    <source>
        <dbReference type="Proteomes" id="UP000078558"/>
    </source>
</evidence>
<evidence type="ECO:0000256" key="4">
    <source>
        <dbReference type="ARBA" id="ARBA00023239"/>
    </source>
</evidence>
<feature type="domain" description="Tryptophan synthase beta chain-like PALP" evidence="5">
    <location>
        <begin position="35"/>
        <end position="319"/>
    </location>
</feature>
<keyword evidence="8" id="KW-1185">Reference proteome</keyword>
<dbReference type="RefSeq" id="WP_067754050.1">
    <property type="nucleotide sequence ID" value="NZ_LT907988.1"/>
</dbReference>
<sequence>MRPEPARAAPAADSPALPTLADVRQAALTLKGVAHRTAVLTSATLNERLGAQVYFKCENFQRMGAFKFRGAYNAIAQLTPAQRRAGVVTYSSGNHAQATALSARLLGAPAVILMPHDSARAKVDATRGYGAEIIIYNRYQDDRETLGRELAAQRGLTMIPPYDHAHIIAGQGTAALELLEEAPGLDLIVTSLGGGGLLAGTALTAKSLAPGCAVAGVEPVSGDDGLRSLKAGHVIRIPPPTGLPEGALATHVGDLNFAVMRRHVDEIVTVSDEDIMLAMRFHAERMKLVVEPTGAMPLAALLQDKLAVRGKRVGIVISGGNVDLSRYATLLAAPA</sequence>
<reference evidence="6 8" key="1">
    <citation type="submission" date="2016-06" db="EMBL/GenBank/DDBJ databases">
        <authorList>
            <person name="Kjaerup R.B."/>
            <person name="Dalgaard T.S."/>
            <person name="Juul-Madsen H.R."/>
        </authorList>
    </citation>
    <scope>NUCLEOTIDE SEQUENCE [LARGE SCALE GENOMIC DNA]</scope>
    <source>
        <strain evidence="6">Orrdi1</strain>
    </source>
</reference>
<comment type="similarity">
    <text evidence="2">Belongs to the serine/threonine dehydratase family.</text>
</comment>
<dbReference type="Pfam" id="PF00291">
    <property type="entry name" value="PALP"/>
    <property type="match status" value="1"/>
</dbReference>
<name>A0A1C3K2S4_9BURK</name>
<dbReference type="GO" id="GO:0004794">
    <property type="term" value="F:threonine deaminase activity"/>
    <property type="evidence" value="ECO:0007669"/>
    <property type="project" value="UniProtKB-EC"/>
</dbReference>
<evidence type="ECO:0000313" key="6">
    <source>
        <dbReference type="EMBL" id="SBT25667.1"/>
    </source>
</evidence>
<dbReference type="Gene3D" id="3.40.50.1100">
    <property type="match status" value="2"/>
</dbReference>
<dbReference type="GO" id="GO:0003941">
    <property type="term" value="F:L-serine ammonia-lyase activity"/>
    <property type="evidence" value="ECO:0007669"/>
    <property type="project" value="TreeGrafter"/>
</dbReference>
<accession>A0A1C3K2S4</accession>
<dbReference type="PANTHER" id="PTHR43050">
    <property type="entry name" value="SERINE / THREONINE RACEMASE FAMILY MEMBER"/>
    <property type="match status" value="1"/>
</dbReference>
<dbReference type="InterPro" id="IPR001926">
    <property type="entry name" value="TrpB-like_PALP"/>
</dbReference>
<dbReference type="FunFam" id="3.40.50.1100:FF:000005">
    <property type="entry name" value="Threonine dehydratase catabolic"/>
    <property type="match status" value="1"/>
</dbReference>
<gene>
    <name evidence="6" type="ORF">ODI_01294</name>
    <name evidence="7" type="ORF">ODI_R3973</name>
</gene>
<dbReference type="Proteomes" id="UP000078558">
    <property type="component" value="Chromosome I"/>
</dbReference>
<organism evidence="6 8">
    <name type="scientific">Orrella dioscoreae</name>
    <dbReference type="NCBI Taxonomy" id="1851544"/>
    <lineage>
        <taxon>Bacteria</taxon>
        <taxon>Pseudomonadati</taxon>
        <taxon>Pseudomonadota</taxon>
        <taxon>Betaproteobacteria</taxon>
        <taxon>Burkholderiales</taxon>
        <taxon>Alcaligenaceae</taxon>
        <taxon>Orrella</taxon>
    </lineage>
</organism>
<dbReference type="InterPro" id="IPR036052">
    <property type="entry name" value="TrpB-like_PALP_sf"/>
</dbReference>
<dbReference type="AlphaFoldDB" id="A0A1C3K2S4"/>
<dbReference type="EMBL" id="FLRC01000022">
    <property type="protein sequence ID" value="SBT25667.1"/>
    <property type="molecule type" value="Genomic_DNA"/>
</dbReference>
<comment type="cofactor">
    <cofactor evidence="1">
        <name>pyridoxal 5'-phosphate</name>
        <dbReference type="ChEBI" id="CHEBI:597326"/>
    </cofactor>
</comment>
<evidence type="ECO:0000259" key="5">
    <source>
        <dbReference type="Pfam" id="PF00291"/>
    </source>
</evidence>
<dbReference type="CDD" id="cd01562">
    <property type="entry name" value="Thr-dehyd"/>
    <property type="match status" value="1"/>
</dbReference>
<dbReference type="KEGG" id="odi:ODI_R3973"/>
<dbReference type="FunFam" id="3.40.50.1100:FF:000007">
    <property type="entry name" value="L-threonine dehydratase catabolic TdcB"/>
    <property type="match status" value="1"/>
</dbReference>
<dbReference type="NCBIfam" id="NF005454">
    <property type="entry name" value="PRK07048.1"/>
    <property type="match status" value="1"/>
</dbReference>
<dbReference type="GO" id="GO:0005524">
    <property type="term" value="F:ATP binding"/>
    <property type="evidence" value="ECO:0007669"/>
    <property type="project" value="TreeGrafter"/>
</dbReference>
<keyword evidence="3" id="KW-0663">Pyridoxal phosphate</keyword>
<reference evidence="7 8" key="2">
    <citation type="submission" date="2017-08" db="EMBL/GenBank/DDBJ databases">
        <authorList>
            <person name="de Groot N.N."/>
        </authorList>
    </citation>
    <scope>NUCLEOTIDE SEQUENCE [LARGE SCALE GENOMIC DNA]</scope>
    <source>
        <strain evidence="7">Orrdi1</strain>
    </source>
</reference>
<proteinExistence type="inferred from homology"/>
<dbReference type="STRING" id="1851544.ODI_01294"/>
<dbReference type="SUPFAM" id="SSF53686">
    <property type="entry name" value="Tryptophan synthase beta subunit-like PLP-dependent enzymes"/>
    <property type="match status" value="1"/>
</dbReference>
<dbReference type="GO" id="GO:0030170">
    <property type="term" value="F:pyridoxal phosphate binding"/>
    <property type="evidence" value="ECO:0007669"/>
    <property type="project" value="TreeGrafter"/>
</dbReference>
<evidence type="ECO:0000313" key="7">
    <source>
        <dbReference type="EMBL" id="SOE52175.1"/>
    </source>
</evidence>
<dbReference type="GO" id="GO:0030378">
    <property type="term" value="F:serine racemase activity"/>
    <property type="evidence" value="ECO:0007669"/>
    <property type="project" value="TreeGrafter"/>
</dbReference>
<evidence type="ECO:0000256" key="3">
    <source>
        <dbReference type="ARBA" id="ARBA00022898"/>
    </source>
</evidence>
<keyword evidence="4 6" id="KW-0456">Lyase</keyword>
<dbReference type="EMBL" id="LT907988">
    <property type="protein sequence ID" value="SOE52175.1"/>
    <property type="molecule type" value="Genomic_DNA"/>
</dbReference>
<dbReference type="GO" id="GO:0000287">
    <property type="term" value="F:magnesium ion binding"/>
    <property type="evidence" value="ECO:0007669"/>
    <property type="project" value="TreeGrafter"/>
</dbReference>
<dbReference type="GO" id="GO:0070179">
    <property type="term" value="P:D-serine biosynthetic process"/>
    <property type="evidence" value="ECO:0007669"/>
    <property type="project" value="TreeGrafter"/>
</dbReference>
<dbReference type="GO" id="GO:0018114">
    <property type="term" value="F:threonine racemase activity"/>
    <property type="evidence" value="ECO:0007669"/>
    <property type="project" value="TreeGrafter"/>
</dbReference>
<evidence type="ECO:0000256" key="2">
    <source>
        <dbReference type="ARBA" id="ARBA00010869"/>
    </source>
</evidence>
<dbReference type="EC" id="4.3.1.19" evidence="6"/>
<evidence type="ECO:0000256" key="1">
    <source>
        <dbReference type="ARBA" id="ARBA00001933"/>
    </source>
</evidence>